<reference evidence="1 2" key="1">
    <citation type="submission" date="2021-07" db="EMBL/GenBank/DDBJ databases">
        <title>Mesonia aestuariivivens sp. nov., isolated from a tidal flat.</title>
        <authorList>
            <person name="Kim Y.-O."/>
            <person name="Yoon J.-H."/>
        </authorList>
    </citation>
    <scope>NUCLEOTIDE SEQUENCE [LARGE SCALE GENOMIC DNA]</scope>
    <source>
        <strain evidence="1 2">JHPTF-M18</strain>
    </source>
</reference>
<gene>
    <name evidence="1" type="ORF">KW502_05965</name>
</gene>
<comment type="caution">
    <text evidence="1">The sequence shown here is derived from an EMBL/GenBank/DDBJ whole genome shotgun (WGS) entry which is preliminary data.</text>
</comment>
<protein>
    <submittedName>
        <fullName evidence="1">Tryptophan 2,3-dioxygenase</fullName>
    </submittedName>
</protein>
<sequence>MNKDELISKLEEKYNDLGEKPEIYLKGLLQAKPLNYWDYIEVDSLLSLQKPRTDYPDEEIFIMYHQITELFLKLMIHELKQLTGNNNLTEEIIINKVSRLKRYTGMLMNSFDVMRFGMDYDEYNTFRSTLAPASGFQSAQFRYLEIFTTPLINLINEEGKKHLSEKPSVEEYFENIYWRDAGYNRETGKSTLTLQLFEEKYLESFIQLAKKIKGKTLADKFSAFKNPSENLKTAMRDFDHCYNVEWPLIHLKTAEHYLDKKGENKAATGGSQWKKYLHPKFQQRKFFPFLWTKQDILDWGKESEL</sequence>
<organism evidence="1 2">
    <name type="scientific">Mesonia aestuariivivens</name>
    <dbReference type="NCBI Taxonomy" id="2796128"/>
    <lineage>
        <taxon>Bacteria</taxon>
        <taxon>Pseudomonadati</taxon>
        <taxon>Bacteroidota</taxon>
        <taxon>Flavobacteriia</taxon>
        <taxon>Flavobacteriales</taxon>
        <taxon>Flavobacteriaceae</taxon>
        <taxon>Mesonia</taxon>
    </lineage>
</organism>
<proteinExistence type="predicted"/>
<dbReference type="EMBL" id="JAHWDF010000005">
    <property type="protein sequence ID" value="MBW2961340.1"/>
    <property type="molecule type" value="Genomic_DNA"/>
</dbReference>
<name>A0ABS6W0F8_9FLAO</name>
<accession>A0ABS6W0F8</accession>
<keyword evidence="2" id="KW-1185">Reference proteome</keyword>
<dbReference type="PANTHER" id="PTHR10138">
    <property type="entry name" value="TRYPTOPHAN 2,3-DIOXYGENASE"/>
    <property type="match status" value="1"/>
</dbReference>
<dbReference type="Pfam" id="PF03301">
    <property type="entry name" value="Trp_dioxygenase"/>
    <property type="match status" value="1"/>
</dbReference>
<dbReference type="Proteomes" id="UP000719267">
    <property type="component" value="Unassembled WGS sequence"/>
</dbReference>
<evidence type="ECO:0000313" key="2">
    <source>
        <dbReference type="Proteomes" id="UP000719267"/>
    </source>
</evidence>
<dbReference type="RefSeq" id="WP_219039628.1">
    <property type="nucleotide sequence ID" value="NZ_JAHWDF010000005.1"/>
</dbReference>
<evidence type="ECO:0000313" key="1">
    <source>
        <dbReference type="EMBL" id="MBW2961340.1"/>
    </source>
</evidence>
<dbReference type="InterPro" id="IPR004981">
    <property type="entry name" value="Trp_2_3_dOase"/>
</dbReference>
<dbReference type="PANTHER" id="PTHR10138:SF0">
    <property type="entry name" value="TRYPTOPHAN 2,3-DIOXYGENASE"/>
    <property type="match status" value="1"/>
</dbReference>